<protein>
    <recommendedName>
        <fullName evidence="3">Carboxylic ester hydrolase</fullName>
        <ecNumber evidence="3">3.1.1.-</ecNumber>
    </recommendedName>
</protein>
<dbReference type="EMBL" id="VXIV02002680">
    <property type="protein sequence ID" value="KAF6023651.1"/>
    <property type="molecule type" value="Genomic_DNA"/>
</dbReference>
<sequence>MRRFYQKTQFFNEDCLHLDITVPGEVNSNNKKAVMVWIHGGGYTSGAKNTYFGAPLAVTGDVIVVAINYRLGPLGFLSNGAGKKVYTICTGNFGLWDQRAAIMWVKENIDKFGGDPELITIFGQSTGAGSVSAQMMSPHNTGMFRRAIVEVKKSKFDLLQGFNGQEMQSSSSYYIQFYYLISQFNPAEDALNNGLSLDSIKGILETKDCAKPVPLSTKLCVEFLVDLYQLDQFTDNRQRTIAFSHLLGELNFNVDSVRKLMDHSEHSSSNQST</sequence>
<reference evidence="5" key="1">
    <citation type="submission" date="2020-06" db="EMBL/GenBank/DDBJ databases">
        <title>Draft genome of Bugula neritina, a colonial animal packing powerful symbionts and potential medicines.</title>
        <authorList>
            <person name="Rayko M."/>
        </authorList>
    </citation>
    <scope>NUCLEOTIDE SEQUENCE [LARGE SCALE GENOMIC DNA]</scope>
    <source>
        <strain evidence="5">Kwan_BN1</strain>
    </source>
</reference>
<dbReference type="PANTHER" id="PTHR43903">
    <property type="entry name" value="NEUROLIGIN"/>
    <property type="match status" value="1"/>
</dbReference>
<proteinExistence type="inferred from homology"/>
<dbReference type="SUPFAM" id="SSF53474">
    <property type="entry name" value="alpha/beta-Hydrolases"/>
    <property type="match status" value="1"/>
</dbReference>
<dbReference type="GO" id="GO:0016787">
    <property type="term" value="F:hydrolase activity"/>
    <property type="evidence" value="ECO:0007669"/>
    <property type="project" value="UniProtKB-KW"/>
</dbReference>
<dbReference type="InterPro" id="IPR029058">
    <property type="entry name" value="AB_hydrolase_fold"/>
</dbReference>
<dbReference type="InterPro" id="IPR002018">
    <property type="entry name" value="CarbesteraseB"/>
</dbReference>
<comment type="similarity">
    <text evidence="1 3">Belongs to the type-B carboxylesterase/lipase family.</text>
</comment>
<dbReference type="Gene3D" id="3.40.50.1820">
    <property type="entry name" value="alpha/beta hydrolase"/>
    <property type="match status" value="1"/>
</dbReference>
<dbReference type="AlphaFoldDB" id="A0A7J7JDG0"/>
<dbReference type="Pfam" id="PF00135">
    <property type="entry name" value="COesterase"/>
    <property type="match status" value="1"/>
</dbReference>
<evidence type="ECO:0000256" key="3">
    <source>
        <dbReference type="RuleBase" id="RU361235"/>
    </source>
</evidence>
<keyword evidence="6" id="KW-1185">Reference proteome</keyword>
<comment type="caution">
    <text evidence="5">The sequence shown here is derived from an EMBL/GenBank/DDBJ whole genome shotgun (WGS) entry which is preliminary data.</text>
</comment>
<evidence type="ECO:0000313" key="5">
    <source>
        <dbReference type="EMBL" id="KAF6023651.1"/>
    </source>
</evidence>
<evidence type="ECO:0000256" key="1">
    <source>
        <dbReference type="ARBA" id="ARBA00005964"/>
    </source>
</evidence>
<dbReference type="InterPro" id="IPR019826">
    <property type="entry name" value="Carboxylesterase_B_AS"/>
</dbReference>
<dbReference type="InterPro" id="IPR051093">
    <property type="entry name" value="Neuroligin/BSAL"/>
</dbReference>
<keyword evidence="2 3" id="KW-0378">Hydrolase</keyword>
<organism evidence="5 6">
    <name type="scientific">Bugula neritina</name>
    <name type="common">Brown bryozoan</name>
    <name type="synonym">Sertularia neritina</name>
    <dbReference type="NCBI Taxonomy" id="10212"/>
    <lineage>
        <taxon>Eukaryota</taxon>
        <taxon>Metazoa</taxon>
        <taxon>Spiralia</taxon>
        <taxon>Lophotrochozoa</taxon>
        <taxon>Bryozoa</taxon>
        <taxon>Gymnolaemata</taxon>
        <taxon>Cheilostomatida</taxon>
        <taxon>Flustrina</taxon>
        <taxon>Buguloidea</taxon>
        <taxon>Bugulidae</taxon>
        <taxon>Bugula</taxon>
    </lineage>
</organism>
<evidence type="ECO:0000313" key="6">
    <source>
        <dbReference type="Proteomes" id="UP000593567"/>
    </source>
</evidence>
<dbReference type="OrthoDB" id="19653at2759"/>
<name>A0A7J7JDG0_BUGNE</name>
<dbReference type="PROSITE" id="PS00122">
    <property type="entry name" value="CARBOXYLESTERASE_B_1"/>
    <property type="match status" value="1"/>
</dbReference>
<evidence type="ECO:0000256" key="2">
    <source>
        <dbReference type="ARBA" id="ARBA00022801"/>
    </source>
</evidence>
<accession>A0A7J7JDG0</accession>
<gene>
    <name evidence="5" type="ORF">EB796_018018</name>
</gene>
<dbReference type="EC" id="3.1.1.-" evidence="3"/>
<evidence type="ECO:0000259" key="4">
    <source>
        <dbReference type="Pfam" id="PF00135"/>
    </source>
</evidence>
<dbReference type="Proteomes" id="UP000593567">
    <property type="component" value="Unassembled WGS sequence"/>
</dbReference>
<feature type="domain" description="Carboxylesterase type B" evidence="4">
    <location>
        <begin position="11"/>
        <end position="150"/>
    </location>
</feature>